<name>A0A1J7GDS0_LUPAN</name>
<dbReference type="PANTHER" id="PTHR33703:SF16">
    <property type="entry name" value="OS05G0342100 PROTEIN"/>
    <property type="match status" value="1"/>
</dbReference>
<dbReference type="Gramene" id="OIV98558">
    <property type="protein sequence ID" value="OIV98558"/>
    <property type="gene ID" value="TanjilG_12144"/>
</dbReference>
<dbReference type="OMA" id="ITNFREY"/>
<dbReference type="EMBL" id="CM007373">
    <property type="protein sequence ID" value="OIV98558.1"/>
    <property type="molecule type" value="Genomic_DNA"/>
</dbReference>
<dbReference type="KEGG" id="lang:109325684"/>
<dbReference type="Pfam" id="PF07107">
    <property type="entry name" value="WI12"/>
    <property type="match status" value="1"/>
</dbReference>
<dbReference type="STRING" id="3871.A0A1J7GDS0"/>
<dbReference type="Proteomes" id="UP000188354">
    <property type="component" value="Chromosome LG13"/>
</dbReference>
<dbReference type="InterPro" id="IPR032710">
    <property type="entry name" value="NTF2-like_dom_sf"/>
</dbReference>
<dbReference type="SUPFAM" id="SSF54427">
    <property type="entry name" value="NTF2-like"/>
    <property type="match status" value="1"/>
</dbReference>
<protein>
    <recommendedName>
        <fullName evidence="3">Wound-induced protein 1</fullName>
    </recommendedName>
</protein>
<accession>A0A1J7GDS0</accession>
<evidence type="ECO:0000313" key="2">
    <source>
        <dbReference type="Proteomes" id="UP000188354"/>
    </source>
</evidence>
<organism evidence="1 2">
    <name type="scientific">Lupinus angustifolius</name>
    <name type="common">Narrow-leaved blue lupine</name>
    <dbReference type="NCBI Taxonomy" id="3871"/>
    <lineage>
        <taxon>Eukaryota</taxon>
        <taxon>Viridiplantae</taxon>
        <taxon>Streptophyta</taxon>
        <taxon>Embryophyta</taxon>
        <taxon>Tracheophyta</taxon>
        <taxon>Spermatophyta</taxon>
        <taxon>Magnoliopsida</taxon>
        <taxon>eudicotyledons</taxon>
        <taxon>Gunneridae</taxon>
        <taxon>Pentapetalae</taxon>
        <taxon>rosids</taxon>
        <taxon>fabids</taxon>
        <taxon>Fabales</taxon>
        <taxon>Fabaceae</taxon>
        <taxon>Papilionoideae</taxon>
        <taxon>50 kb inversion clade</taxon>
        <taxon>genistoids sensu lato</taxon>
        <taxon>core genistoids</taxon>
        <taxon>Genisteae</taxon>
        <taxon>Lupinus</taxon>
    </lineage>
</organism>
<evidence type="ECO:0008006" key="3">
    <source>
        <dbReference type="Google" id="ProtNLM"/>
    </source>
</evidence>
<dbReference type="InterPro" id="IPR009798">
    <property type="entry name" value="Wun1-like"/>
</dbReference>
<sequence>MESIMVMEMKNKTIVEMLYKALLGQFGTTMDMVSKLLASDLEWWFHGPPHCQHMMRVLTGQTSLNKGFRFESRRVTAIGDRVISEGWEGQAYWVHVWTLKNGMITQFREYFNTWLVVRDLSPPRWEDDRQHSLPLWQSQPHDLNHRSLPGLVLAI</sequence>
<dbReference type="PANTHER" id="PTHR33703">
    <property type="entry name" value="OS07G0691300 PROTEIN"/>
    <property type="match status" value="1"/>
</dbReference>
<reference evidence="1 2" key="1">
    <citation type="journal article" date="2017" name="Plant Biotechnol. J.">
        <title>A comprehensive draft genome sequence for lupin (Lupinus angustifolius), an emerging health food: insights into plant-microbe interactions and legume evolution.</title>
        <authorList>
            <person name="Hane J.K."/>
            <person name="Ming Y."/>
            <person name="Kamphuis L.G."/>
            <person name="Nelson M.N."/>
            <person name="Garg G."/>
            <person name="Atkins C.A."/>
            <person name="Bayer P.E."/>
            <person name="Bravo A."/>
            <person name="Bringans S."/>
            <person name="Cannon S."/>
            <person name="Edwards D."/>
            <person name="Foley R."/>
            <person name="Gao L.L."/>
            <person name="Harrison M.J."/>
            <person name="Huang W."/>
            <person name="Hurgobin B."/>
            <person name="Li S."/>
            <person name="Liu C.W."/>
            <person name="McGrath A."/>
            <person name="Morahan G."/>
            <person name="Murray J."/>
            <person name="Weller J."/>
            <person name="Jian J."/>
            <person name="Singh K.B."/>
        </authorList>
    </citation>
    <scope>NUCLEOTIDE SEQUENCE [LARGE SCALE GENOMIC DNA]</scope>
    <source>
        <strain evidence="2">cv. Tanjil</strain>
        <tissue evidence="1">Whole plant</tissue>
    </source>
</reference>
<dbReference type="AlphaFoldDB" id="A0A1J7GDS0"/>
<gene>
    <name evidence="1" type="ORF">TanjilG_12144</name>
</gene>
<dbReference type="OrthoDB" id="1922476at2759"/>
<dbReference type="Gene3D" id="3.10.450.50">
    <property type="match status" value="1"/>
</dbReference>
<evidence type="ECO:0000313" key="1">
    <source>
        <dbReference type="EMBL" id="OIV98558.1"/>
    </source>
</evidence>
<keyword evidence="2" id="KW-1185">Reference proteome</keyword>
<proteinExistence type="predicted"/>